<dbReference type="GO" id="GO:0047372">
    <property type="term" value="F:monoacylglycerol lipase activity"/>
    <property type="evidence" value="ECO:0007669"/>
    <property type="project" value="TreeGrafter"/>
</dbReference>
<keyword evidence="2" id="KW-0418">Kinase</keyword>
<keyword evidence="2" id="KW-0808">Transferase</keyword>
<dbReference type="InterPro" id="IPR050960">
    <property type="entry name" value="AB_hydrolase_4_sf"/>
</dbReference>
<accession>A0A1W1C4L2</accession>
<dbReference type="GO" id="GO:0034338">
    <property type="term" value="F:short-chain carboxylesterase activity"/>
    <property type="evidence" value="ECO:0007669"/>
    <property type="project" value="TreeGrafter"/>
</dbReference>
<name>A0A1W1C4L2_9ZZZZ</name>
<organism evidence="2">
    <name type="scientific">hydrothermal vent metagenome</name>
    <dbReference type="NCBI Taxonomy" id="652676"/>
    <lineage>
        <taxon>unclassified sequences</taxon>
        <taxon>metagenomes</taxon>
        <taxon>ecological metagenomes</taxon>
    </lineage>
</organism>
<dbReference type="EMBL" id="FPHM01000064">
    <property type="protein sequence ID" value="SFV60652.1"/>
    <property type="molecule type" value="Genomic_DNA"/>
</dbReference>
<reference evidence="2" key="1">
    <citation type="submission" date="2016-10" db="EMBL/GenBank/DDBJ databases">
        <authorList>
            <person name="de Groot N.N."/>
        </authorList>
    </citation>
    <scope>NUCLEOTIDE SEQUENCE</scope>
</reference>
<dbReference type="Gene3D" id="3.40.50.1820">
    <property type="entry name" value="alpha/beta hydrolase"/>
    <property type="match status" value="1"/>
</dbReference>
<comment type="similarity">
    <text evidence="1">Belongs to the AB hydrolase superfamily. AB hydrolase 4 family.</text>
</comment>
<keyword evidence="2" id="KW-0378">Hydrolase</keyword>
<dbReference type="GO" id="GO:0016301">
    <property type="term" value="F:kinase activity"/>
    <property type="evidence" value="ECO:0007669"/>
    <property type="project" value="UniProtKB-KW"/>
</dbReference>
<protein>
    <submittedName>
        <fullName evidence="2">Hydrolase, alpha/beta fold family functionally coupled to Phosphoribulokinase</fullName>
    </submittedName>
</protein>
<dbReference type="InterPro" id="IPR029058">
    <property type="entry name" value="AB_hydrolase_fold"/>
</dbReference>
<dbReference type="AlphaFoldDB" id="A0A1W1C4L2"/>
<gene>
    <name evidence="2" type="ORF">MNB_SV-13-1023</name>
</gene>
<proteinExistence type="inferred from homology"/>
<dbReference type="PANTHER" id="PTHR10794">
    <property type="entry name" value="ABHYDROLASE DOMAIN-CONTAINING PROTEIN"/>
    <property type="match status" value="1"/>
</dbReference>
<dbReference type="PANTHER" id="PTHR10794:SF94">
    <property type="entry name" value="ESTERASE YHET-RELATED"/>
    <property type="match status" value="1"/>
</dbReference>
<sequence length="119" mass="13820">MEKILNQSEEDIKNIKTIEEFDELYTAPINGFGTAKNYYKKCSAKQFLKYIQIPTLIIHARDDPFMTTAILPIKEELSEHITMSISEHGGHVGFVNGTLFKPKYWLEEYIIEYLLKQSS</sequence>
<dbReference type="SUPFAM" id="SSF53474">
    <property type="entry name" value="alpha/beta-Hydrolases"/>
    <property type="match status" value="1"/>
</dbReference>
<evidence type="ECO:0000256" key="1">
    <source>
        <dbReference type="ARBA" id="ARBA00010884"/>
    </source>
</evidence>
<evidence type="ECO:0000313" key="2">
    <source>
        <dbReference type="EMBL" id="SFV60652.1"/>
    </source>
</evidence>